<dbReference type="InterPro" id="IPR001789">
    <property type="entry name" value="Sig_transdc_resp-reg_receiver"/>
</dbReference>
<evidence type="ECO:0000256" key="2">
    <source>
        <dbReference type="PROSITE-ProRule" id="PRU00169"/>
    </source>
</evidence>
<feature type="modified residue" description="4-aspartylphosphate" evidence="2">
    <location>
        <position position="60"/>
    </location>
</feature>
<dbReference type="SUPFAM" id="SSF55073">
    <property type="entry name" value="Nucleotide cyclase"/>
    <property type="match status" value="1"/>
</dbReference>
<dbReference type="CDD" id="cd07302">
    <property type="entry name" value="CHD"/>
    <property type="match status" value="1"/>
</dbReference>
<dbReference type="PANTHER" id="PTHR43081">
    <property type="entry name" value="ADENYLATE CYCLASE, TERMINAL-DIFFERENTIATION SPECIFIC-RELATED"/>
    <property type="match status" value="1"/>
</dbReference>
<dbReference type="SUPFAM" id="SSF52172">
    <property type="entry name" value="CheY-like"/>
    <property type="match status" value="1"/>
</dbReference>
<dbReference type="Pfam" id="PF00072">
    <property type="entry name" value="Response_reg"/>
    <property type="match status" value="1"/>
</dbReference>
<reference evidence="5 6" key="1">
    <citation type="journal article" date="2023" name="Limnol Oceanogr Lett">
        <title>Environmental adaptations by the intertidal Antarctic cyanobacterium Halotia branconii CENA392 as revealed using long-read genome sequencing.</title>
        <authorList>
            <person name="Dextro R.B."/>
            <person name="Delbaje E."/>
            <person name="Freitas P.N.N."/>
            <person name="Geraldes V."/>
            <person name="Pinto E."/>
            <person name="Long P.F."/>
            <person name="Fiore M.F."/>
        </authorList>
    </citation>
    <scope>NUCLEOTIDE SEQUENCE [LARGE SCALE GENOMIC DNA]</scope>
    <source>
        <strain evidence="5 6">CENA392</strain>
    </source>
</reference>
<dbReference type="SMART" id="SM00448">
    <property type="entry name" value="REC"/>
    <property type="match status" value="1"/>
</dbReference>
<dbReference type="AlphaFoldDB" id="A0AAJ6NVF9"/>
<feature type="domain" description="Response regulatory" evidence="3">
    <location>
        <begin position="10"/>
        <end position="128"/>
    </location>
</feature>
<evidence type="ECO:0000313" key="5">
    <source>
        <dbReference type="EMBL" id="WGV27138.1"/>
    </source>
</evidence>
<dbReference type="RefSeq" id="WP_281484377.1">
    <property type="nucleotide sequence ID" value="NZ_CP124543.1"/>
</dbReference>
<dbReference type="Gene3D" id="3.40.50.2300">
    <property type="match status" value="1"/>
</dbReference>
<dbReference type="InterPro" id="IPR029787">
    <property type="entry name" value="Nucleotide_cyclase"/>
</dbReference>
<name>A0AAJ6NVF9_9CYAN</name>
<dbReference type="InterPro" id="IPR001054">
    <property type="entry name" value="A/G_cyclase"/>
</dbReference>
<evidence type="ECO:0000256" key="1">
    <source>
        <dbReference type="ARBA" id="ARBA00005381"/>
    </source>
</evidence>
<dbReference type="Gene3D" id="3.30.70.1230">
    <property type="entry name" value="Nucleotide cyclase"/>
    <property type="match status" value="1"/>
</dbReference>
<proteinExistence type="inferred from homology"/>
<sequence length="508" mass="57965">MTSTIDEKIIVLLIDDQSIIGEAISRMLATEQDIVFHYCSDPTLALKVAKDCNPTVILQDLVMPQMEGLLLVKYLRSQNSPTCHIPLIVLSSKEEPIIKAKAFELGANDYLVKLPNNIELIARIRYHSKAYINFLKRQEAEALFKAEIMRQAAYIEEVDRVTSAAYEVERDVFQPETLAEVAKRSDELGQLARVFTNMVRIVKAREKELTTANTRLESLLQAYGRFVPHEYLRFLRKETITDVQLGDHVSKVMAVMFSDIRSFTTISENMTPQENFNFVNAYLKRVSPEIRSHYGIIVKFLGDGMMAVFPDGADDAVAAGVAKQKQVYEYNKQRVEKGYLPLQVGIGIHVGHMMLGMVGEENRMQGDAFSDNVNLTARLEGLTKFYGVSLLISEQTLEHLSNSGKYQIRFLDRAVVKGRNEPISVYEILDAEIDEIKYLKLKSQPDFEQALDNYRQGNFEQAKVYFEKVLSINSADKTAGLYLSRINYFLLEDKTLEEWDGVWRFTEK</sequence>
<feature type="domain" description="Guanylate cyclase" evidence="4">
    <location>
        <begin position="254"/>
        <end position="380"/>
    </location>
</feature>
<keyword evidence="6" id="KW-1185">Reference proteome</keyword>
<dbReference type="PROSITE" id="PS50110">
    <property type="entry name" value="RESPONSE_REGULATORY"/>
    <property type="match status" value="1"/>
</dbReference>
<dbReference type="Proteomes" id="UP001223520">
    <property type="component" value="Chromosome"/>
</dbReference>
<dbReference type="InterPro" id="IPR050697">
    <property type="entry name" value="Adenylyl/Guanylyl_Cyclase_3/4"/>
</dbReference>
<accession>A0AAJ6NVF9</accession>
<evidence type="ECO:0000259" key="4">
    <source>
        <dbReference type="PROSITE" id="PS50125"/>
    </source>
</evidence>
<gene>
    <name evidence="5" type="ORF">QI031_06495</name>
</gene>
<dbReference type="GO" id="GO:0000160">
    <property type="term" value="P:phosphorelay signal transduction system"/>
    <property type="evidence" value="ECO:0007669"/>
    <property type="project" value="InterPro"/>
</dbReference>
<protein>
    <submittedName>
        <fullName evidence="5">Adenylate/guanylate cyclase domain-containing protein</fullName>
    </submittedName>
</protein>
<comment type="similarity">
    <text evidence="1">Belongs to the adenylyl cyclase class-3 family.</text>
</comment>
<organism evidence="5 6">
    <name type="scientific">Halotia branconii CENA392</name>
    <dbReference type="NCBI Taxonomy" id="1539056"/>
    <lineage>
        <taxon>Bacteria</taxon>
        <taxon>Bacillati</taxon>
        <taxon>Cyanobacteriota</taxon>
        <taxon>Cyanophyceae</taxon>
        <taxon>Nostocales</taxon>
        <taxon>Nodulariaceae</taxon>
        <taxon>Halotia</taxon>
    </lineage>
</organism>
<dbReference type="PANTHER" id="PTHR43081:SF1">
    <property type="entry name" value="ADENYLATE CYCLASE, TERMINAL-DIFFERENTIATION SPECIFIC"/>
    <property type="match status" value="1"/>
</dbReference>
<evidence type="ECO:0000313" key="6">
    <source>
        <dbReference type="Proteomes" id="UP001223520"/>
    </source>
</evidence>
<dbReference type="EMBL" id="CP124543">
    <property type="protein sequence ID" value="WGV27138.1"/>
    <property type="molecule type" value="Genomic_DNA"/>
</dbReference>
<keyword evidence="2" id="KW-0597">Phosphoprotein</keyword>
<dbReference type="PROSITE" id="PS50125">
    <property type="entry name" value="GUANYLATE_CYCLASE_2"/>
    <property type="match status" value="1"/>
</dbReference>
<dbReference type="GO" id="GO:0004016">
    <property type="term" value="F:adenylate cyclase activity"/>
    <property type="evidence" value="ECO:0007669"/>
    <property type="project" value="UniProtKB-ARBA"/>
</dbReference>
<dbReference type="GO" id="GO:0006171">
    <property type="term" value="P:cAMP biosynthetic process"/>
    <property type="evidence" value="ECO:0007669"/>
    <property type="project" value="TreeGrafter"/>
</dbReference>
<dbReference type="KEGG" id="hbq:QI031_06495"/>
<dbReference type="InterPro" id="IPR011006">
    <property type="entry name" value="CheY-like_superfamily"/>
</dbReference>
<dbReference type="Pfam" id="PF00211">
    <property type="entry name" value="Guanylate_cyc"/>
    <property type="match status" value="1"/>
</dbReference>
<dbReference type="SMART" id="SM00044">
    <property type="entry name" value="CYCc"/>
    <property type="match status" value="1"/>
</dbReference>
<evidence type="ECO:0000259" key="3">
    <source>
        <dbReference type="PROSITE" id="PS50110"/>
    </source>
</evidence>